<dbReference type="InterPro" id="IPR004839">
    <property type="entry name" value="Aminotransferase_I/II_large"/>
</dbReference>
<dbReference type="KEGG" id="sfh:SFHH103_05259"/>
<dbReference type="Pfam" id="PF00155">
    <property type="entry name" value="Aminotran_1_2"/>
    <property type="match status" value="1"/>
</dbReference>
<dbReference type="InterPro" id="IPR010961">
    <property type="entry name" value="4pyrrol_synth_NH2levulA_synth"/>
</dbReference>
<dbReference type="GO" id="GO:0006782">
    <property type="term" value="P:protoporphyrinogen IX biosynthetic process"/>
    <property type="evidence" value="ECO:0007669"/>
    <property type="project" value="UniProtKB-UniRule"/>
</dbReference>
<keyword evidence="6 15" id="KW-0808">Transferase</keyword>
<evidence type="ECO:0000259" key="16">
    <source>
        <dbReference type="Pfam" id="PF00155"/>
    </source>
</evidence>
<comment type="subunit">
    <text evidence="4">Homodimer.</text>
</comment>
<dbReference type="PATRIC" id="fig|380.5.peg.4816"/>
<sequence>MPERLSQPKVSGTVRYDRFFVDAIAQLHAEQRYRVFADLEQIAGCFPRAIWHAPNGPREVVVWCSNDYLGMGQHPSVIGAMSETAKRLGTGAGGTRNISGTSHPLVELEIELADLHGKEAALVFTSGYVSNQTGISTLAKLNPECVILSDALNHNSMIEGIRQSGVEMRFFRHNDVGHLEELLRTVGRARPKLIVFESLYSMDGDIAPIRRICDLADRYEAMTYLDEVHAVGMYGPRDGGIAERDRVMHRVDIIEGTLAKAFGCLGGYIAGTATLIDAVRSYAPGFIFTSALPPPICAAATASIRPLKVSQVERQNHQDRVQRVKAELTAAKVPVMASDSHIVPVRIGDPAKCKAASDMLLAEYGIYIQPINYPTVARGTERLRITPSPCHDDIVIGQLVAALSDVWHQLGLPHESAACAAEKRDYRAKS</sequence>
<dbReference type="EC" id="2.3.1.37" evidence="5 15"/>
<dbReference type="EMBL" id="HE616899">
    <property type="protein sequence ID" value="CCE99725.1"/>
    <property type="molecule type" value="Genomic_DNA"/>
</dbReference>
<evidence type="ECO:0000256" key="9">
    <source>
        <dbReference type="ARBA" id="ARBA00023315"/>
    </source>
</evidence>
<protein>
    <recommendedName>
        <fullName evidence="5 15">5-aminolevulinate synthase</fullName>
        <ecNumber evidence="5 15">2.3.1.37</ecNumber>
    </recommendedName>
    <alternativeName>
        <fullName evidence="10 15">5-aminolevulinic acid synthase</fullName>
    </alternativeName>
    <alternativeName>
        <fullName evidence="11 15">Delta-ALA synthase</fullName>
    </alternativeName>
    <alternativeName>
        <fullName evidence="12 15">Delta-aminolevulinate synthase</fullName>
    </alternativeName>
</protein>
<comment type="catalytic activity">
    <reaction evidence="13 15">
        <text>succinyl-CoA + glycine + H(+) = 5-aminolevulinate + CO2 + CoA</text>
        <dbReference type="Rhea" id="RHEA:12921"/>
        <dbReference type="ChEBI" id="CHEBI:15378"/>
        <dbReference type="ChEBI" id="CHEBI:16526"/>
        <dbReference type="ChEBI" id="CHEBI:57287"/>
        <dbReference type="ChEBI" id="CHEBI:57292"/>
        <dbReference type="ChEBI" id="CHEBI:57305"/>
        <dbReference type="ChEBI" id="CHEBI:356416"/>
        <dbReference type="EC" id="2.3.1.37"/>
    </reaction>
</comment>
<comment type="similarity">
    <text evidence="3 14">Belongs to the class-II pyridoxal-phosphate-dependent aminotransferase family.</text>
</comment>
<dbReference type="InterPro" id="IPR015421">
    <property type="entry name" value="PyrdxlP-dep_Trfase_major"/>
</dbReference>
<evidence type="ECO:0000256" key="15">
    <source>
        <dbReference type="RuleBase" id="RU910713"/>
    </source>
</evidence>
<gene>
    <name evidence="17" type="primary">hemA</name>
    <name evidence="17" type="ordered locus">SFHH103_05259</name>
</gene>
<dbReference type="PROSITE" id="PS00599">
    <property type="entry name" value="AA_TRANSFER_CLASS_2"/>
    <property type="match status" value="1"/>
</dbReference>
<evidence type="ECO:0000256" key="12">
    <source>
        <dbReference type="ARBA" id="ARBA00032773"/>
    </source>
</evidence>
<dbReference type="CDD" id="cd06454">
    <property type="entry name" value="KBL_like"/>
    <property type="match status" value="1"/>
</dbReference>
<dbReference type="PANTHER" id="PTHR13693:SF102">
    <property type="entry name" value="2-AMINO-3-KETOBUTYRATE COENZYME A LIGASE, MITOCHONDRIAL"/>
    <property type="match status" value="1"/>
</dbReference>
<comment type="cofactor">
    <cofactor evidence="1 14">
        <name>pyridoxal 5'-phosphate</name>
        <dbReference type="ChEBI" id="CHEBI:597326"/>
    </cofactor>
</comment>
<dbReference type="Gene3D" id="3.90.1150.10">
    <property type="entry name" value="Aspartate Aminotransferase, domain 1"/>
    <property type="match status" value="1"/>
</dbReference>
<evidence type="ECO:0000256" key="8">
    <source>
        <dbReference type="ARBA" id="ARBA00023133"/>
    </source>
</evidence>
<geneLocation type="plasmid" evidence="17 18">
    <name>pSfHH103e</name>
</geneLocation>
<proteinExistence type="inferred from homology"/>
<evidence type="ECO:0000256" key="10">
    <source>
        <dbReference type="ARBA" id="ARBA00031691"/>
    </source>
</evidence>
<dbReference type="HOGENOM" id="CLU_015846_11_1_5"/>
<comment type="pathway">
    <text evidence="2 15">Porphyrin-containing compound metabolism; protoporphyrin-IX biosynthesis; 5-aminolevulinate from glycine: step 1/1.</text>
</comment>
<dbReference type="AlphaFoldDB" id="G9AF93"/>
<evidence type="ECO:0000313" key="17">
    <source>
        <dbReference type="EMBL" id="CCE99725.1"/>
    </source>
</evidence>
<evidence type="ECO:0000256" key="3">
    <source>
        <dbReference type="ARBA" id="ARBA00008392"/>
    </source>
</evidence>
<dbReference type="FunFam" id="3.40.640.10:FF:000006">
    <property type="entry name" value="5-aminolevulinate synthase, mitochondrial"/>
    <property type="match status" value="1"/>
</dbReference>
<keyword evidence="9 15" id="KW-0012">Acyltransferase</keyword>
<accession>G9AF93</accession>
<feature type="domain" description="Aminotransferase class I/classII large" evidence="16">
    <location>
        <begin position="59"/>
        <end position="403"/>
    </location>
</feature>
<dbReference type="UniPathway" id="UPA00251">
    <property type="reaction ID" value="UER00375"/>
</dbReference>
<keyword evidence="7 14" id="KW-0663">Pyridoxal phosphate</keyword>
<evidence type="ECO:0000313" key="18">
    <source>
        <dbReference type="Proteomes" id="UP000007735"/>
    </source>
</evidence>
<dbReference type="PANTHER" id="PTHR13693">
    <property type="entry name" value="CLASS II AMINOTRANSFERASE/8-AMINO-7-OXONONANOATE SYNTHASE"/>
    <property type="match status" value="1"/>
</dbReference>
<dbReference type="Gene3D" id="3.40.640.10">
    <property type="entry name" value="Type I PLP-dependent aspartate aminotransferase-like (Major domain)"/>
    <property type="match status" value="1"/>
</dbReference>
<evidence type="ECO:0000256" key="11">
    <source>
        <dbReference type="ARBA" id="ARBA00031945"/>
    </source>
</evidence>
<dbReference type="Proteomes" id="UP000007735">
    <property type="component" value="Plasmid pSfHH103e"/>
</dbReference>
<dbReference type="GO" id="GO:0003870">
    <property type="term" value="F:5-aminolevulinate synthase activity"/>
    <property type="evidence" value="ECO:0007669"/>
    <property type="project" value="UniProtKB-EC"/>
</dbReference>
<dbReference type="InterPro" id="IPR050087">
    <property type="entry name" value="AON_synthase_class-II"/>
</dbReference>
<dbReference type="SUPFAM" id="SSF53383">
    <property type="entry name" value="PLP-dependent transferases"/>
    <property type="match status" value="1"/>
</dbReference>
<dbReference type="NCBIfam" id="TIGR01821">
    <property type="entry name" value="5aminolev_synth"/>
    <property type="match status" value="1"/>
</dbReference>
<evidence type="ECO:0000256" key="6">
    <source>
        <dbReference type="ARBA" id="ARBA00022679"/>
    </source>
</evidence>
<keyword evidence="8 15" id="KW-0350">Heme biosynthesis</keyword>
<evidence type="ECO:0000256" key="1">
    <source>
        <dbReference type="ARBA" id="ARBA00001933"/>
    </source>
</evidence>
<evidence type="ECO:0000256" key="14">
    <source>
        <dbReference type="RuleBase" id="RU003693"/>
    </source>
</evidence>
<reference evidence="17 18" key="1">
    <citation type="journal article" date="2012" name="J. Bacteriol.">
        <title>Genome sequence of the soybean symbiont Sinorhizobium fredii HH103.</title>
        <authorList>
            <person name="Weidner S."/>
            <person name="Becker A."/>
            <person name="Bonilla I."/>
            <person name="Jaenicke S."/>
            <person name="Lloret J."/>
            <person name="Margaret I."/>
            <person name="Puhler A."/>
            <person name="Ruiz-Sainz J.E."/>
            <person name="Schneiker-Bekel S."/>
            <person name="Szczepanowski R."/>
            <person name="Vinardell J.M."/>
            <person name="Zehner S."/>
            <person name="Gottfert M."/>
        </authorList>
    </citation>
    <scope>NUCLEOTIDE SEQUENCE [LARGE SCALE GENOMIC DNA]</scope>
    <source>
        <strain evidence="17 18">HH103</strain>
        <plasmid evidence="18">pSfHH103e</plasmid>
    </source>
</reference>
<dbReference type="GO" id="GO:0030170">
    <property type="term" value="F:pyridoxal phosphate binding"/>
    <property type="evidence" value="ECO:0007669"/>
    <property type="project" value="UniProtKB-UniRule"/>
</dbReference>
<dbReference type="InterPro" id="IPR001917">
    <property type="entry name" value="Aminotrans_II_pyridoxalP_BS"/>
</dbReference>
<evidence type="ECO:0000256" key="2">
    <source>
        <dbReference type="ARBA" id="ARBA00005029"/>
    </source>
</evidence>
<organism evidence="17 18">
    <name type="scientific">Sinorhizobium fredii (strain HH103)</name>
    <dbReference type="NCBI Taxonomy" id="1117943"/>
    <lineage>
        <taxon>Bacteria</taxon>
        <taxon>Pseudomonadati</taxon>
        <taxon>Pseudomonadota</taxon>
        <taxon>Alphaproteobacteria</taxon>
        <taxon>Hyphomicrobiales</taxon>
        <taxon>Rhizobiaceae</taxon>
        <taxon>Sinorhizobium/Ensifer group</taxon>
        <taxon>Sinorhizobium</taxon>
    </lineage>
</organism>
<dbReference type="InterPro" id="IPR015424">
    <property type="entry name" value="PyrdxlP-dep_Trfase"/>
</dbReference>
<keyword evidence="17" id="KW-0614">Plasmid</keyword>
<evidence type="ECO:0000256" key="7">
    <source>
        <dbReference type="ARBA" id="ARBA00022898"/>
    </source>
</evidence>
<evidence type="ECO:0000256" key="13">
    <source>
        <dbReference type="ARBA" id="ARBA00047654"/>
    </source>
</evidence>
<dbReference type="InterPro" id="IPR015422">
    <property type="entry name" value="PyrdxlP-dep_Trfase_small"/>
</dbReference>
<evidence type="ECO:0000256" key="5">
    <source>
        <dbReference type="ARBA" id="ARBA00013257"/>
    </source>
</evidence>
<name>G9AF93_SINF1</name>
<evidence type="ECO:0000256" key="4">
    <source>
        <dbReference type="ARBA" id="ARBA00011738"/>
    </source>
</evidence>